<dbReference type="InterPro" id="IPR013819">
    <property type="entry name" value="LipOase_C"/>
</dbReference>
<evidence type="ECO:0000256" key="1">
    <source>
        <dbReference type="ARBA" id="ARBA00021175"/>
    </source>
</evidence>
<dbReference type="Pfam" id="PF00305">
    <property type="entry name" value="Lipoxygenase"/>
    <property type="match status" value="1"/>
</dbReference>
<dbReference type="Proteomes" id="UP000799537">
    <property type="component" value="Unassembled WGS sequence"/>
</dbReference>
<dbReference type="GO" id="GO:0043651">
    <property type="term" value="P:linoleic acid metabolic process"/>
    <property type="evidence" value="ECO:0007669"/>
    <property type="project" value="UniProtKB-ARBA"/>
</dbReference>
<feature type="signal peptide" evidence="5">
    <location>
        <begin position="1"/>
        <end position="15"/>
    </location>
</feature>
<evidence type="ECO:0000259" key="6">
    <source>
        <dbReference type="PROSITE" id="PS51393"/>
    </source>
</evidence>
<keyword evidence="2" id="KW-0479">Metal-binding</keyword>
<dbReference type="InterPro" id="IPR000907">
    <property type="entry name" value="LipOase"/>
</dbReference>
<dbReference type="SUPFAM" id="SSF48484">
    <property type="entry name" value="Lipoxigenase"/>
    <property type="match status" value="1"/>
</dbReference>
<feature type="domain" description="Lipoxygenase" evidence="6">
    <location>
        <begin position="39"/>
        <end position="604"/>
    </location>
</feature>
<evidence type="ECO:0000256" key="5">
    <source>
        <dbReference type="SAM" id="SignalP"/>
    </source>
</evidence>
<dbReference type="GO" id="GO:0050584">
    <property type="term" value="F:linoleate 11-lipoxygenase activity"/>
    <property type="evidence" value="ECO:0007669"/>
    <property type="project" value="UniProtKB-ARBA"/>
</dbReference>
<dbReference type="Gene3D" id="3.10.450.60">
    <property type="match status" value="1"/>
</dbReference>
<dbReference type="GeneID" id="54565698"/>
<dbReference type="PROSITE" id="PS51393">
    <property type="entry name" value="LIPOXYGENASE_3"/>
    <property type="match status" value="1"/>
</dbReference>
<feature type="chain" id="PRO_5025369628" description="Manganese lipoxygenase" evidence="5">
    <location>
        <begin position="16"/>
        <end position="604"/>
    </location>
</feature>
<reference evidence="7" key="1">
    <citation type="journal article" date="2020" name="Stud. Mycol.">
        <title>101 Dothideomycetes genomes: a test case for predicting lifestyles and emergence of pathogens.</title>
        <authorList>
            <person name="Haridas S."/>
            <person name="Albert R."/>
            <person name="Binder M."/>
            <person name="Bloem J."/>
            <person name="Labutti K."/>
            <person name="Salamov A."/>
            <person name="Andreopoulos B."/>
            <person name="Baker S."/>
            <person name="Barry K."/>
            <person name="Bills G."/>
            <person name="Bluhm B."/>
            <person name="Cannon C."/>
            <person name="Castanera R."/>
            <person name="Culley D."/>
            <person name="Daum C."/>
            <person name="Ezra D."/>
            <person name="Gonzalez J."/>
            <person name="Henrissat B."/>
            <person name="Kuo A."/>
            <person name="Liang C."/>
            <person name="Lipzen A."/>
            <person name="Lutzoni F."/>
            <person name="Magnuson J."/>
            <person name="Mondo S."/>
            <person name="Nolan M."/>
            <person name="Ohm R."/>
            <person name="Pangilinan J."/>
            <person name="Park H.-J."/>
            <person name="Ramirez L."/>
            <person name="Alfaro M."/>
            <person name="Sun H."/>
            <person name="Tritt A."/>
            <person name="Yoshinaga Y."/>
            <person name="Zwiers L.-H."/>
            <person name="Turgeon B."/>
            <person name="Goodwin S."/>
            <person name="Spatafora J."/>
            <person name="Crous P."/>
            <person name="Grigoriev I."/>
        </authorList>
    </citation>
    <scope>NUCLEOTIDE SEQUENCE</scope>
    <source>
        <strain evidence="7">ATCC 36951</strain>
    </source>
</reference>
<keyword evidence="8" id="KW-1185">Reference proteome</keyword>
<keyword evidence="5" id="KW-0732">Signal</keyword>
<evidence type="ECO:0000256" key="4">
    <source>
        <dbReference type="ARBA" id="ARBA00023002"/>
    </source>
</evidence>
<keyword evidence="3" id="KW-0223">Dioxygenase</keyword>
<dbReference type="AlphaFoldDB" id="A0A6A6CQ47"/>
<dbReference type="RefSeq" id="XP_033669237.1">
    <property type="nucleotide sequence ID" value="XM_033812426.1"/>
</dbReference>
<proteinExistence type="predicted"/>
<evidence type="ECO:0000313" key="7">
    <source>
        <dbReference type="EMBL" id="KAF2168348.1"/>
    </source>
</evidence>
<evidence type="ECO:0000256" key="2">
    <source>
        <dbReference type="ARBA" id="ARBA00022723"/>
    </source>
</evidence>
<dbReference type="InterPro" id="IPR036226">
    <property type="entry name" value="LipOase_C_sf"/>
</dbReference>
<evidence type="ECO:0000313" key="8">
    <source>
        <dbReference type="Proteomes" id="UP000799537"/>
    </source>
</evidence>
<dbReference type="PANTHER" id="PTHR11771">
    <property type="entry name" value="LIPOXYGENASE"/>
    <property type="match status" value="1"/>
</dbReference>
<sequence length="604" mass="65976">MRSVIYSLLLAAVSASPVPDIGDEVHLLQERQDNSSSSSLLPYSLPPNGPDVLRAADITTKQLTFTYGPPVGVGPYYPAGVLGTTYATMDGAIDDAELAAQVTIMRTDDAKARLDNAKYNGLKTLDDYTKLYDGEWQPSSQPTGQYDGILTNYTQDLLFSMERLSFNPYAVRRLNPPSDSIPFEVDNAIVAKVTGQTLESLFTSGRLFYVDHTVQGRLQKAQPPQYAPACDALFYICPSSGDLLPLAIRTGVSNNLVYTPEDTADDWLLAKIMFNVNDFFMAQFDHFSRNHFVAEIVHEAAVRTLSDSHPVLAILKRLLYGAFGIRPLALVILIRPGGDIDQYFGNSGAAAAQFANETYFNGSAGALRSNYFLTNLEKRGLINSPVGPALKSFPFYEDATPIYNAIRDFTGTFISSYYSSDAAISSDKELQAWIKEANGPAGVIDFPTIKTRSNLATLLAEIGRLVSFSHHAINLNQLITVASTLPFHPTALYKPIPTAKNVTDVASYLPPLDKALGFIGVAANFARPLLANTNRSLINMFDDPIMLHRMNSATRAANEKFKSAMSARSEVVRNRGFDANGLSQGMPFVWQALDPGVAAWSLTI</sequence>
<gene>
    <name evidence="7" type="ORF">M409DRAFT_53623</name>
</gene>
<protein>
    <recommendedName>
        <fullName evidence="1">Manganese lipoxygenase</fullName>
    </recommendedName>
</protein>
<dbReference type="GO" id="GO:0046872">
    <property type="term" value="F:metal ion binding"/>
    <property type="evidence" value="ECO:0007669"/>
    <property type="project" value="UniProtKB-KW"/>
</dbReference>
<keyword evidence="4" id="KW-0560">Oxidoreductase</keyword>
<dbReference type="GO" id="GO:0034440">
    <property type="term" value="P:lipid oxidation"/>
    <property type="evidence" value="ECO:0007669"/>
    <property type="project" value="InterPro"/>
</dbReference>
<dbReference type="OrthoDB" id="407298at2759"/>
<dbReference type="EMBL" id="ML993591">
    <property type="protein sequence ID" value="KAF2168348.1"/>
    <property type="molecule type" value="Genomic_DNA"/>
</dbReference>
<dbReference type="Gene3D" id="1.20.245.10">
    <property type="entry name" value="Lipoxygenase-1, Domain 5"/>
    <property type="match status" value="1"/>
</dbReference>
<name>A0A6A6CQ47_ZASCE</name>
<organism evidence="7 8">
    <name type="scientific">Zasmidium cellare ATCC 36951</name>
    <dbReference type="NCBI Taxonomy" id="1080233"/>
    <lineage>
        <taxon>Eukaryota</taxon>
        <taxon>Fungi</taxon>
        <taxon>Dikarya</taxon>
        <taxon>Ascomycota</taxon>
        <taxon>Pezizomycotina</taxon>
        <taxon>Dothideomycetes</taxon>
        <taxon>Dothideomycetidae</taxon>
        <taxon>Mycosphaerellales</taxon>
        <taxon>Mycosphaerellaceae</taxon>
        <taxon>Zasmidium</taxon>
    </lineage>
</organism>
<accession>A0A6A6CQ47</accession>
<evidence type="ECO:0000256" key="3">
    <source>
        <dbReference type="ARBA" id="ARBA00022964"/>
    </source>
</evidence>